<name>A0A1V4HTQ1_9BACL</name>
<proteinExistence type="predicted"/>
<evidence type="ECO:0000313" key="1">
    <source>
        <dbReference type="EMBL" id="OPH61893.1"/>
    </source>
</evidence>
<sequence length="86" mass="9970">MHIDFLNSAFDTASTLGHRFIGVKVHMEEFKRDEIIINECENFTSKLEYYQKVYDENLRHHFSKGISIVDVASGNSFDELQADLVD</sequence>
<accession>A0A1V4HTQ1</accession>
<protein>
    <submittedName>
        <fullName evidence="1">Uncharacterized protein</fullName>
    </submittedName>
</protein>
<reference evidence="2" key="1">
    <citation type="submission" date="2016-07" db="EMBL/GenBank/DDBJ databases">
        <authorList>
            <person name="Florea S."/>
            <person name="Webb J.S."/>
            <person name="Jaromczyk J."/>
            <person name="Schardl C.L."/>
        </authorList>
    </citation>
    <scope>NUCLEOTIDE SEQUENCE [LARGE SCALE GENOMIC DNA]</scope>
    <source>
        <strain evidence="2">CY1</strain>
    </source>
</reference>
<dbReference type="RefSeq" id="WP_079408894.1">
    <property type="nucleotide sequence ID" value="NZ_MBTG01000001.1"/>
</dbReference>
<comment type="caution">
    <text evidence="1">The sequence shown here is derived from an EMBL/GenBank/DDBJ whole genome shotgun (WGS) entry which is preliminary data.</text>
</comment>
<dbReference type="EMBL" id="MBTG01000001">
    <property type="protein sequence ID" value="OPH61893.1"/>
    <property type="molecule type" value="Genomic_DNA"/>
</dbReference>
<dbReference type="OrthoDB" id="2934252at2"/>
<dbReference type="Proteomes" id="UP000190626">
    <property type="component" value="Unassembled WGS sequence"/>
</dbReference>
<dbReference type="AlphaFoldDB" id="A0A1V4HTQ1"/>
<gene>
    <name evidence="1" type="ORF">BC351_01230</name>
</gene>
<organism evidence="1 2">
    <name type="scientific">Paenibacillus ferrarius</name>
    <dbReference type="NCBI Taxonomy" id="1469647"/>
    <lineage>
        <taxon>Bacteria</taxon>
        <taxon>Bacillati</taxon>
        <taxon>Bacillota</taxon>
        <taxon>Bacilli</taxon>
        <taxon>Bacillales</taxon>
        <taxon>Paenibacillaceae</taxon>
        <taxon>Paenibacillus</taxon>
    </lineage>
</organism>
<dbReference type="STRING" id="1469647.BC351_01230"/>
<keyword evidence="2" id="KW-1185">Reference proteome</keyword>
<evidence type="ECO:0000313" key="2">
    <source>
        <dbReference type="Proteomes" id="UP000190626"/>
    </source>
</evidence>